<accession>A0A5B7TXA2</accession>
<proteinExistence type="predicted"/>
<dbReference type="KEGG" id="fbe:FF125_07615"/>
<sequence length="236" mass="26694">MNRRDTIKSLLLGSVAVGLTVQGCAPKADSATTVLPEAENTPFYGRTPEEKARDKRLHEEVFFNEHELETIAVICDIILPKNDDFGSATDAKVPEFIEFIMKDMPYQQVPIRGGIMWLDNYSNKNNGKEFKRCSTEEQLVICDLIAYPKKTKPEHKQGEKFFTSMRNLTLTGYYTTEMGIKDLGYKGNTPNVWDGVPEDVLKAHGFEYDAEWLAKCVDQSKRGELAKWDADGNLIS</sequence>
<dbReference type="EMBL" id="CP040749">
    <property type="protein sequence ID" value="QCX41020.1"/>
    <property type="molecule type" value="Genomic_DNA"/>
</dbReference>
<dbReference type="Proteomes" id="UP000306229">
    <property type="component" value="Chromosome"/>
</dbReference>
<dbReference type="Pfam" id="PF13618">
    <property type="entry name" value="Gluconate_2-dh3"/>
    <property type="match status" value="1"/>
</dbReference>
<dbReference type="PROSITE" id="PS51257">
    <property type="entry name" value="PROKAR_LIPOPROTEIN"/>
    <property type="match status" value="1"/>
</dbReference>
<organism evidence="1 2">
    <name type="scientific">Aureibaculum algae</name>
    <dbReference type="NCBI Taxonomy" id="2584122"/>
    <lineage>
        <taxon>Bacteria</taxon>
        <taxon>Pseudomonadati</taxon>
        <taxon>Bacteroidota</taxon>
        <taxon>Flavobacteriia</taxon>
        <taxon>Flavobacteriales</taxon>
        <taxon>Flavobacteriaceae</taxon>
        <taxon>Aureibaculum</taxon>
    </lineage>
</organism>
<dbReference type="AlphaFoldDB" id="A0A5B7TXA2"/>
<keyword evidence="2" id="KW-1185">Reference proteome</keyword>
<name>A0A5B7TXA2_9FLAO</name>
<dbReference type="InterPro" id="IPR027056">
    <property type="entry name" value="Gluconate_2DH_su3"/>
</dbReference>
<evidence type="ECO:0000313" key="1">
    <source>
        <dbReference type="EMBL" id="QCX41020.1"/>
    </source>
</evidence>
<reference evidence="1 2" key="1">
    <citation type="submission" date="2019-05" db="EMBL/GenBank/DDBJ databases">
        <title>Algicella ahnfeltiae gen. nov., sp. nov., a novel marine bacterium of the family Flavobacteriaceae isolated from a red alga.</title>
        <authorList>
            <person name="Nedashkovskaya O.I."/>
            <person name="Kukhlevskiy A.D."/>
            <person name="Kim S.-G."/>
            <person name="Zhukova N.V."/>
            <person name="Mikhailov V.V."/>
        </authorList>
    </citation>
    <scope>NUCLEOTIDE SEQUENCE [LARGE SCALE GENOMIC DNA]</scope>
    <source>
        <strain evidence="1 2">10Alg115</strain>
    </source>
</reference>
<protein>
    <submittedName>
        <fullName evidence="1">Gluconate 2-dehydrogenase subunit 3 family protein</fullName>
    </submittedName>
</protein>
<gene>
    <name evidence="1" type="ORF">FF125_07615</name>
</gene>
<evidence type="ECO:0000313" key="2">
    <source>
        <dbReference type="Proteomes" id="UP000306229"/>
    </source>
</evidence>
<dbReference type="OrthoDB" id="129242at2"/>